<dbReference type="GO" id="GO:0051213">
    <property type="term" value="F:dioxygenase activity"/>
    <property type="evidence" value="ECO:0007669"/>
    <property type="project" value="UniProtKB-KW"/>
</dbReference>
<dbReference type="RefSeq" id="WP_038081307.1">
    <property type="nucleotide sequence ID" value="NZ_JHEG04000001.1"/>
</dbReference>
<dbReference type="GO" id="GO:0004497">
    <property type="term" value="F:monooxygenase activity"/>
    <property type="evidence" value="ECO:0007669"/>
    <property type="project" value="UniProtKB-ARBA"/>
</dbReference>
<evidence type="ECO:0000313" key="8">
    <source>
        <dbReference type="EMBL" id="KIE11427.1"/>
    </source>
</evidence>
<protein>
    <submittedName>
        <fullName evidence="8">(2Fe-2S)-binding protein</fullName>
    </submittedName>
    <submittedName>
        <fullName evidence="7">Aromatic ring-hydroxylating dioxygenase subunit alpha</fullName>
    </submittedName>
</protein>
<dbReference type="Pfam" id="PF00355">
    <property type="entry name" value="Rieske"/>
    <property type="match status" value="1"/>
</dbReference>
<dbReference type="Pfam" id="PF19112">
    <property type="entry name" value="VanA_C"/>
    <property type="match status" value="1"/>
</dbReference>
<gene>
    <name evidence="8" type="ORF">DA73_0224020</name>
    <name evidence="7" type="ORF">DA73_0400019900</name>
</gene>
<dbReference type="InterPro" id="IPR050584">
    <property type="entry name" value="Cholesterol_7-desaturase"/>
</dbReference>
<keyword evidence="4" id="KW-0408">Iron</keyword>
<dbReference type="AlphaFoldDB" id="A0A0C1N9R1"/>
<dbReference type="EMBL" id="JHEG04000001">
    <property type="protein sequence ID" value="KAF3887496.1"/>
    <property type="molecule type" value="Genomic_DNA"/>
</dbReference>
<evidence type="ECO:0000256" key="5">
    <source>
        <dbReference type="ARBA" id="ARBA00023014"/>
    </source>
</evidence>
<evidence type="ECO:0000256" key="4">
    <source>
        <dbReference type="ARBA" id="ARBA00023004"/>
    </source>
</evidence>
<dbReference type="PANTHER" id="PTHR21266">
    <property type="entry name" value="IRON-SULFUR DOMAIN CONTAINING PROTEIN"/>
    <property type="match status" value="1"/>
</dbReference>
<comment type="caution">
    <text evidence="8">The sequence shown here is derived from an EMBL/GenBank/DDBJ whole genome shotgun (WGS) entry which is preliminary data.</text>
</comment>
<evidence type="ECO:0000256" key="3">
    <source>
        <dbReference type="ARBA" id="ARBA00023002"/>
    </source>
</evidence>
<dbReference type="GO" id="GO:0051537">
    <property type="term" value="F:2 iron, 2 sulfur cluster binding"/>
    <property type="evidence" value="ECO:0007669"/>
    <property type="project" value="UniProtKB-KW"/>
</dbReference>
<dbReference type="SUPFAM" id="SSF50022">
    <property type="entry name" value="ISP domain"/>
    <property type="match status" value="1"/>
</dbReference>
<accession>A0A0C1N9R1</accession>
<dbReference type="PANTHER" id="PTHR21266:SF57">
    <property type="entry name" value="3-CHLOROBENZOATE-3,4-DIOXYGENASE"/>
    <property type="match status" value="1"/>
</dbReference>
<evidence type="ECO:0000259" key="6">
    <source>
        <dbReference type="PROSITE" id="PS51296"/>
    </source>
</evidence>
<evidence type="ECO:0000313" key="7">
    <source>
        <dbReference type="EMBL" id="KAF3887496.1"/>
    </source>
</evidence>
<dbReference type="OrthoDB" id="477744at2"/>
<evidence type="ECO:0000313" key="9">
    <source>
        <dbReference type="Proteomes" id="UP000029738"/>
    </source>
</evidence>
<dbReference type="CDD" id="cd03469">
    <property type="entry name" value="Rieske_RO_Alpha_N"/>
    <property type="match status" value="1"/>
</dbReference>
<dbReference type="InterPro" id="IPR017941">
    <property type="entry name" value="Rieske_2Fe-2S"/>
</dbReference>
<keyword evidence="5" id="KW-0411">Iron-sulfur</keyword>
<dbReference type="InterPro" id="IPR044043">
    <property type="entry name" value="VanA_C_cat"/>
</dbReference>
<keyword evidence="2" id="KW-0479">Metal-binding</keyword>
<organism evidence="8">
    <name type="scientific">Tolypothrix bouteillei VB521301</name>
    <dbReference type="NCBI Taxonomy" id="1479485"/>
    <lineage>
        <taxon>Bacteria</taxon>
        <taxon>Bacillati</taxon>
        <taxon>Cyanobacteriota</taxon>
        <taxon>Cyanophyceae</taxon>
        <taxon>Nostocales</taxon>
        <taxon>Tolypothrichaceae</taxon>
        <taxon>Tolypothrix</taxon>
    </lineage>
</organism>
<dbReference type="Gene3D" id="3.90.380.10">
    <property type="entry name" value="Naphthalene 1,2-dioxygenase Alpha Subunit, Chain A, domain 1"/>
    <property type="match status" value="1"/>
</dbReference>
<keyword evidence="1" id="KW-0001">2Fe-2S</keyword>
<dbReference type="STRING" id="1479485.DA73_0224020"/>
<reference evidence="7" key="2">
    <citation type="submission" date="2019-11" db="EMBL/GenBank/DDBJ databases">
        <title>Improved Assembly of Tolypothrix boutellei genome.</title>
        <authorList>
            <person name="Sarangi A.N."/>
            <person name="Mukherjee M."/>
            <person name="Ghosh S."/>
            <person name="Singh D."/>
            <person name="Das A."/>
            <person name="Kant S."/>
            <person name="Prusty A."/>
            <person name="Tripathy S."/>
        </authorList>
    </citation>
    <scope>NUCLEOTIDE SEQUENCE</scope>
    <source>
        <strain evidence="7">VB521301</strain>
    </source>
</reference>
<dbReference type="Proteomes" id="UP000029738">
    <property type="component" value="Unassembled WGS sequence"/>
</dbReference>
<keyword evidence="7" id="KW-0223">Dioxygenase</keyword>
<proteinExistence type="predicted"/>
<dbReference type="Gene3D" id="2.102.10.10">
    <property type="entry name" value="Rieske [2Fe-2S] iron-sulphur domain"/>
    <property type="match status" value="1"/>
</dbReference>
<sequence>MELATTLKSQTVHNRVREVGINPNYWYPVVWADQLKVGEVMPVVIWQQAIVVYRDANGQVYALEDACPHKGVALHKGKVQGNHLACPYHGWEFDGSGECVSIPYLPPGQKLPCARALSYPIQEKYNLIWIFPGDAALSEQSKLPDIPEFDQPDWLMVPIPTHFKAHFSICNENTMDVFHGYLHQELQGWFDPVLINLQATETSVCADYRVSYKGTLPKLLGWSDRANKVTTRTISIRYCYPHYHSSLEGLSSLYLMRLPVSPTETRSFSFFFVKIRLPKWILQPIEKLLANFILRLFQKFVAQDSEIIESEQQSYLANPHRRYIEINPAIIALQRVLILQYEQSLQKFNE</sequence>
<dbReference type="PROSITE" id="PS51296">
    <property type="entry name" value="RIESKE"/>
    <property type="match status" value="1"/>
</dbReference>
<dbReference type="GO" id="GO:0046872">
    <property type="term" value="F:metal ion binding"/>
    <property type="evidence" value="ECO:0007669"/>
    <property type="project" value="UniProtKB-KW"/>
</dbReference>
<evidence type="ECO:0000256" key="2">
    <source>
        <dbReference type="ARBA" id="ARBA00022723"/>
    </source>
</evidence>
<dbReference type="InterPro" id="IPR036922">
    <property type="entry name" value="Rieske_2Fe-2S_sf"/>
</dbReference>
<dbReference type="GO" id="GO:0016705">
    <property type="term" value="F:oxidoreductase activity, acting on paired donors, with incorporation or reduction of molecular oxygen"/>
    <property type="evidence" value="ECO:0007669"/>
    <property type="project" value="UniProtKB-ARBA"/>
</dbReference>
<reference evidence="8" key="1">
    <citation type="journal article" date="2015" name="Genome Announc.">
        <title>Draft Genome Sequence of Tolypothrix boutellei Strain VB521301.</title>
        <authorList>
            <person name="Chandrababunaidu M.M."/>
            <person name="Singh D."/>
            <person name="Sen D."/>
            <person name="Bhan S."/>
            <person name="Das S."/>
            <person name="Gupta A."/>
            <person name="Adhikary S.P."/>
            <person name="Tripathy S."/>
        </authorList>
    </citation>
    <scope>NUCLEOTIDE SEQUENCE</scope>
    <source>
        <strain evidence="8">VB521301</strain>
    </source>
</reference>
<feature type="domain" description="Rieske" evidence="6">
    <location>
        <begin position="26"/>
        <end position="130"/>
    </location>
</feature>
<keyword evidence="9" id="KW-1185">Reference proteome</keyword>
<evidence type="ECO:0000256" key="1">
    <source>
        <dbReference type="ARBA" id="ARBA00022714"/>
    </source>
</evidence>
<name>A0A0C1N9R1_9CYAN</name>
<keyword evidence="3" id="KW-0560">Oxidoreductase</keyword>
<dbReference type="EMBL" id="JHEG02000048">
    <property type="protein sequence ID" value="KIE11427.1"/>
    <property type="molecule type" value="Genomic_DNA"/>
</dbReference>
<dbReference type="SUPFAM" id="SSF55961">
    <property type="entry name" value="Bet v1-like"/>
    <property type="match status" value="1"/>
</dbReference>